<dbReference type="AlphaFoldDB" id="A0A813JJK3"/>
<reference evidence="3" key="1">
    <citation type="submission" date="2021-02" db="EMBL/GenBank/DDBJ databases">
        <authorList>
            <person name="Dougan E. K."/>
            <person name="Rhodes N."/>
            <person name="Thang M."/>
            <person name="Chan C."/>
        </authorList>
    </citation>
    <scope>NUCLEOTIDE SEQUENCE</scope>
</reference>
<comment type="caution">
    <text evidence="3">The sequence shown here is derived from an EMBL/GenBank/DDBJ whole genome shotgun (WGS) entry which is preliminary data.</text>
</comment>
<organism evidence="3 4">
    <name type="scientific">Polarella glacialis</name>
    <name type="common">Dinoflagellate</name>
    <dbReference type="NCBI Taxonomy" id="89957"/>
    <lineage>
        <taxon>Eukaryota</taxon>
        <taxon>Sar</taxon>
        <taxon>Alveolata</taxon>
        <taxon>Dinophyceae</taxon>
        <taxon>Suessiales</taxon>
        <taxon>Suessiaceae</taxon>
        <taxon>Polarella</taxon>
    </lineage>
</organism>
<sequence length="104" mass="11840">MPAAVENEDSRSPRRSANQRRQSKRQLDLLLLLLLLLLGRSTEDVELRALFLLIHQWVTGPIRRPTKKSVLLSVYGGNLNWGSIQVSLHTTGLRWLNSLKPAYP</sequence>
<keyword evidence="2" id="KW-0732">Signal</keyword>
<accession>A0A813JJK3</accession>
<evidence type="ECO:0000313" key="4">
    <source>
        <dbReference type="Proteomes" id="UP000626109"/>
    </source>
</evidence>
<evidence type="ECO:0000256" key="2">
    <source>
        <dbReference type="SAM" id="SignalP"/>
    </source>
</evidence>
<feature type="chain" id="PRO_5032659221" evidence="2">
    <location>
        <begin position="43"/>
        <end position="104"/>
    </location>
</feature>
<feature type="compositionally biased region" description="Basic residues" evidence="1">
    <location>
        <begin position="13"/>
        <end position="23"/>
    </location>
</feature>
<name>A0A813JJK3_POLGL</name>
<dbReference type="EMBL" id="CAJNNW010025839">
    <property type="protein sequence ID" value="CAE8680299.1"/>
    <property type="molecule type" value="Genomic_DNA"/>
</dbReference>
<evidence type="ECO:0000256" key="1">
    <source>
        <dbReference type="SAM" id="MobiDB-lite"/>
    </source>
</evidence>
<protein>
    <submittedName>
        <fullName evidence="3">Uncharacterized protein</fullName>
    </submittedName>
</protein>
<gene>
    <name evidence="3" type="ORF">PGLA2088_LOCUS21837</name>
</gene>
<feature type="region of interest" description="Disordered" evidence="1">
    <location>
        <begin position="1"/>
        <end position="23"/>
    </location>
</feature>
<feature type="signal peptide" evidence="2">
    <location>
        <begin position="1"/>
        <end position="42"/>
    </location>
</feature>
<proteinExistence type="predicted"/>
<evidence type="ECO:0000313" key="3">
    <source>
        <dbReference type="EMBL" id="CAE8680299.1"/>
    </source>
</evidence>
<dbReference type="Proteomes" id="UP000626109">
    <property type="component" value="Unassembled WGS sequence"/>
</dbReference>